<feature type="transmembrane region" description="Helical" evidence="5">
    <location>
        <begin position="195"/>
        <end position="211"/>
    </location>
</feature>
<evidence type="ECO:0000313" key="7">
    <source>
        <dbReference type="EMBL" id="ACT51151.1"/>
    </source>
</evidence>
<feature type="transmembrane region" description="Helical" evidence="5">
    <location>
        <begin position="375"/>
        <end position="393"/>
    </location>
</feature>
<keyword evidence="2 5" id="KW-0812">Transmembrane</keyword>
<name>C6X708_METGS</name>
<feature type="transmembrane region" description="Helical" evidence="5">
    <location>
        <begin position="122"/>
        <end position="143"/>
    </location>
</feature>
<feature type="transmembrane region" description="Helical" evidence="5">
    <location>
        <begin position="36"/>
        <end position="54"/>
    </location>
</feature>
<evidence type="ECO:0000256" key="3">
    <source>
        <dbReference type="ARBA" id="ARBA00022989"/>
    </source>
</evidence>
<evidence type="ECO:0000259" key="6">
    <source>
        <dbReference type="Pfam" id="PF04932"/>
    </source>
</evidence>
<proteinExistence type="predicted"/>
<feature type="domain" description="O-antigen ligase-related" evidence="6">
    <location>
        <begin position="201"/>
        <end position="355"/>
    </location>
</feature>
<dbReference type="EMBL" id="CP001674">
    <property type="protein sequence ID" value="ACT51151.1"/>
    <property type="molecule type" value="Genomic_DNA"/>
</dbReference>
<reference evidence="8" key="1">
    <citation type="submission" date="2009-07" db="EMBL/GenBank/DDBJ databases">
        <title>Complete sequence of chromosome of Methylovorus sp. SIP3-4.</title>
        <authorList>
            <person name="Lucas S."/>
            <person name="Copeland A."/>
            <person name="Lapidus A."/>
            <person name="Glavina del Rio T."/>
            <person name="Tice H."/>
            <person name="Bruce D."/>
            <person name="Goodwin L."/>
            <person name="Pitluck S."/>
            <person name="Clum A."/>
            <person name="Larimer F."/>
            <person name="Land M."/>
            <person name="Hauser L."/>
            <person name="Kyrpides N."/>
            <person name="Mikhailova N."/>
            <person name="Kayluzhnaya M."/>
            <person name="Chistoserdova L."/>
        </authorList>
    </citation>
    <scope>NUCLEOTIDE SEQUENCE [LARGE SCALE GENOMIC DNA]</scope>
    <source>
        <strain evidence="8">SIP3-4</strain>
    </source>
</reference>
<reference evidence="7 8" key="2">
    <citation type="journal article" date="2011" name="J. Bacteriol.">
        <title>Genomes of three methylotrophs from a single niche uncover genetic and metabolic divergence of Methylophilaceae.</title>
        <authorList>
            <person name="Lapidus A."/>
            <person name="Clum A."/>
            <person name="Labutti K."/>
            <person name="Kaluzhnaya M.G."/>
            <person name="Lim S."/>
            <person name="Beck D.A."/>
            <person name="Glavina Del Rio T."/>
            <person name="Nolan M."/>
            <person name="Mavromatis K."/>
            <person name="Huntemann M."/>
            <person name="Lucas S."/>
            <person name="Lidstrom M.E."/>
            <person name="Ivanova N."/>
            <person name="Chistoserdova L."/>
        </authorList>
    </citation>
    <scope>NUCLEOTIDE SEQUENCE [LARGE SCALE GENOMIC DNA]</scope>
    <source>
        <strain evidence="7 8">SIP3-4</strain>
    </source>
</reference>
<evidence type="ECO:0000256" key="4">
    <source>
        <dbReference type="ARBA" id="ARBA00023136"/>
    </source>
</evidence>
<dbReference type="Proteomes" id="UP000002743">
    <property type="component" value="Chromosome"/>
</dbReference>
<feature type="transmembrane region" description="Helical" evidence="5">
    <location>
        <begin position="250"/>
        <end position="268"/>
    </location>
</feature>
<dbReference type="eggNOG" id="COG3307">
    <property type="taxonomic scope" value="Bacteria"/>
</dbReference>
<organism evidence="7 8">
    <name type="scientific">Methylovorus glucosotrophus (strain SIP3-4)</name>
    <dbReference type="NCBI Taxonomy" id="582744"/>
    <lineage>
        <taxon>Bacteria</taxon>
        <taxon>Pseudomonadati</taxon>
        <taxon>Pseudomonadota</taxon>
        <taxon>Betaproteobacteria</taxon>
        <taxon>Nitrosomonadales</taxon>
        <taxon>Methylophilaceae</taxon>
        <taxon>Methylovorus</taxon>
    </lineage>
</organism>
<evidence type="ECO:0000256" key="5">
    <source>
        <dbReference type="SAM" id="Phobius"/>
    </source>
</evidence>
<feature type="transmembrane region" description="Helical" evidence="5">
    <location>
        <begin position="217"/>
        <end position="234"/>
    </location>
</feature>
<dbReference type="GO" id="GO:0016020">
    <property type="term" value="C:membrane"/>
    <property type="evidence" value="ECO:0007669"/>
    <property type="project" value="UniProtKB-SubCell"/>
</dbReference>
<accession>C6X708</accession>
<protein>
    <submittedName>
        <fullName evidence="7">O-antigen polymerase</fullName>
    </submittedName>
</protein>
<dbReference type="RefSeq" id="WP_015830514.1">
    <property type="nucleotide sequence ID" value="NC_012969.1"/>
</dbReference>
<feature type="transmembrane region" description="Helical" evidence="5">
    <location>
        <begin position="166"/>
        <end position="188"/>
    </location>
</feature>
<feature type="transmembrane region" description="Helical" evidence="5">
    <location>
        <begin position="399"/>
        <end position="416"/>
    </location>
</feature>
<dbReference type="AlphaFoldDB" id="C6X708"/>
<dbReference type="HOGENOM" id="CLU_053115_0_0_4"/>
<feature type="transmembrane region" description="Helical" evidence="5">
    <location>
        <begin position="66"/>
        <end position="86"/>
    </location>
</feature>
<feature type="transmembrane region" description="Helical" evidence="5">
    <location>
        <begin position="338"/>
        <end position="363"/>
    </location>
</feature>
<dbReference type="PANTHER" id="PTHR37422">
    <property type="entry name" value="TEICHURONIC ACID BIOSYNTHESIS PROTEIN TUAE"/>
    <property type="match status" value="1"/>
</dbReference>
<keyword evidence="4 5" id="KW-0472">Membrane</keyword>
<keyword evidence="3 5" id="KW-1133">Transmembrane helix</keyword>
<sequence length="422" mass="47072">MSISPTLLTPAPVNILTWAERILPWLLPVLLLSSRTLADISVVTVCLLFLYRAYRLQDWLWASQPWFRLALVFAGYVLLINAPLSIAPQASVLYGLTFLRWPLFAAALGYWLLADHTLQRNFLWVLLAACGLIVVDSAMQYLLGHDVFGRPMFTENRLTGPYNSPIPGITLLRVWFIAMFAPLLLLPAMPASRRQALIMLMLAIGMLFMFITGERMAFMLFIAASIVTLCGLWLNKRSGNAEPRSHHSRLWLALIGFVLLLGLVMLLAPATAERSVFSIFEKLGHFADSDYGKVFRAAYAAWQEAPLFGHGFHAYRQVCEQMGLLATLGMTCTHAHNLYLQLAAETGVTGVLLFACMLGAIYWAALAPLMRHKRWLLAGLSFSVLSVCFWPLIGGISLLNNWVAALAWLGVGWVLAMRNTRC</sequence>
<feature type="transmembrane region" description="Helical" evidence="5">
    <location>
        <begin position="92"/>
        <end position="113"/>
    </location>
</feature>
<dbReference type="OrthoDB" id="871774at2"/>
<dbReference type="Pfam" id="PF04932">
    <property type="entry name" value="Wzy_C"/>
    <property type="match status" value="1"/>
</dbReference>
<dbReference type="PANTHER" id="PTHR37422:SF13">
    <property type="entry name" value="LIPOPOLYSACCHARIDE BIOSYNTHESIS PROTEIN PA4999-RELATED"/>
    <property type="match status" value="1"/>
</dbReference>
<dbReference type="KEGG" id="mei:Msip34_1909"/>
<evidence type="ECO:0000256" key="1">
    <source>
        <dbReference type="ARBA" id="ARBA00004141"/>
    </source>
</evidence>
<evidence type="ECO:0000256" key="2">
    <source>
        <dbReference type="ARBA" id="ARBA00022692"/>
    </source>
</evidence>
<keyword evidence="8" id="KW-1185">Reference proteome</keyword>
<evidence type="ECO:0000313" key="8">
    <source>
        <dbReference type="Proteomes" id="UP000002743"/>
    </source>
</evidence>
<dbReference type="InterPro" id="IPR051533">
    <property type="entry name" value="WaaL-like"/>
</dbReference>
<dbReference type="STRING" id="582744.Msip34_1909"/>
<dbReference type="InterPro" id="IPR007016">
    <property type="entry name" value="O-antigen_ligase-rel_domated"/>
</dbReference>
<gene>
    <name evidence="7" type="ordered locus">Msip34_1909</name>
</gene>
<comment type="subcellular location">
    <subcellularLocation>
        <location evidence="1">Membrane</location>
        <topology evidence="1">Multi-pass membrane protein</topology>
    </subcellularLocation>
</comment>